<evidence type="ECO:0000313" key="2">
    <source>
        <dbReference type="EMBL" id="AEH03570.1"/>
    </source>
</evidence>
<protein>
    <submittedName>
        <fullName evidence="2">Virion structural protein</fullName>
    </submittedName>
</protein>
<organismHost>
    <name type="scientific">Pseudomonas aeruginosa</name>
    <dbReference type="NCBI Taxonomy" id="287"/>
</organismHost>
<evidence type="ECO:0000256" key="1">
    <source>
        <dbReference type="SAM" id="MobiDB-lite"/>
    </source>
</evidence>
<keyword evidence="3" id="KW-1185">Reference proteome</keyword>
<dbReference type="OrthoDB" id="1428at10239"/>
<organism evidence="2 3">
    <name type="scientific">Pseudomonas phage PhiPA3</name>
    <name type="common">Pseudomonas aeruginosa phage PhiPA3</name>
    <dbReference type="NCBI Taxonomy" id="998086"/>
    <lineage>
        <taxon>Viruses</taxon>
        <taxon>Duplodnaviria</taxon>
        <taxon>Heunggongvirae</taxon>
        <taxon>Uroviricota</taxon>
        <taxon>Caudoviricetes</taxon>
        <taxon>Chimalliviridae</taxon>
        <taxon>Miltoncavirus</taxon>
        <taxon>Miltoncavirus PhiPA3</taxon>
    </lineage>
</organism>
<dbReference type="KEGG" id="vg:26643675"/>
<proteinExistence type="predicted"/>
<accession>F8SK20</accession>
<dbReference type="RefSeq" id="YP_009217226.1">
    <property type="nucleotide sequence ID" value="NC_028999.1"/>
</dbReference>
<evidence type="ECO:0000313" key="3">
    <source>
        <dbReference type="Proteomes" id="UP000008388"/>
    </source>
</evidence>
<dbReference type="Proteomes" id="UP000008388">
    <property type="component" value="Segment"/>
</dbReference>
<name>F8SK20_BPPA3</name>
<reference evidence="2 3" key="1">
    <citation type="journal article" date="2011" name="Microbiology">
        <title>The Pseudomonas aeruginosa generalized transducing phage phiPA3 is a new member of the phiKZ-like group of 'jumbo' phages, and infects model laboratory strains and clinical isolates from cystic fibrosis patients.</title>
        <authorList>
            <person name="Monson R."/>
            <person name="Foulds I."/>
            <person name="Foweraker J."/>
            <person name="Welch M."/>
            <person name="Salmond G.P."/>
        </authorList>
    </citation>
    <scope>NUCLEOTIDE SEQUENCE [LARGE SCALE GENOMIC DNA]</scope>
</reference>
<dbReference type="GeneID" id="26643675"/>
<feature type="region of interest" description="Disordered" evidence="1">
    <location>
        <begin position="701"/>
        <end position="723"/>
    </location>
</feature>
<gene>
    <name evidence="2" type="primary">147</name>
</gene>
<sequence>MSSMYFGVYRDDVMRLARSIVIKFDDVATQINDRLLEIGVESDPEHPETWKYYLNMSGEYHSTDVMMTVRSADTLELIDFTKENLALHRATAREYYPGSQLYNALALQYPDQTPLINGILYPIDINTAINSNNGTILYYDPDYVEDQEDNFAFLLQEWVTTFINRWYNSQFNLTDDLYLATFLGNMYCQLPLAIMNIRLRNAKTNKAHSYHITEYLASHGRLDEFMPYLDIRQKLWLYRNIAYIQRNAGKQDTWQRLVDNILTPRGIPLISYTIEQNNEDMLEDLRPAVDMVKHDVNFPIVQPGQEKVTVADLLEREDDLARDNPIVRFDAEQEIVEQMGSDQYSILETKVFDSEVIDRSNSNVRTLMSVLLNEWLHLATSDRYRAYIQVPNPRTGEYMTVSVRAALIVTVYTYCKARDIPMPTIPRLIAYDVLRDRFPTFTELRNAVPKRLISDKLIQAIQDMHTPLKQYISTEQFYLDCAKLHQEYLRQWEMYSFQEHQRSRAYCEQLTKYHYMNRKCDLVPEIGMTFEAYFRAAAFDILDLDTSELEQLCQDTINIATGSNLHEVITLGQIQRELLALMGRLTSYPLQYLRNVAFTDFHVLGMVVPRVGDITSLMDGNLITPVANINVRSYRTESSKRWRIYDDALSPNIRYRYDQEDRWRINPFVEVRETSFKDTLYYIRGCDIGVRSVVIEPVNNPNETGDLPDYKNSTDANWPKLPG</sequence>
<dbReference type="EMBL" id="HQ630627">
    <property type="protein sequence ID" value="AEH03570.1"/>
    <property type="molecule type" value="Genomic_DNA"/>
</dbReference>